<gene>
    <name evidence="3" type="ORF">NT02SARS_0917</name>
</gene>
<name>J5KCY8_9GAMM</name>
<evidence type="ECO:0000313" key="4">
    <source>
        <dbReference type="Proteomes" id="UP000010116"/>
    </source>
</evidence>
<organism evidence="3 4">
    <name type="scientific">SAR86 cluster bacterium SAR86B</name>
    <dbReference type="NCBI Taxonomy" id="1123867"/>
    <lineage>
        <taxon>Bacteria</taxon>
        <taxon>Pseudomonadati</taxon>
        <taxon>Pseudomonadota</taxon>
        <taxon>Gammaproteobacteria</taxon>
        <taxon>SAR86 cluster</taxon>
    </lineage>
</organism>
<dbReference type="EMBL" id="JH611185">
    <property type="protein sequence ID" value="EJP72913.1"/>
    <property type="molecule type" value="Genomic_DNA"/>
</dbReference>
<protein>
    <submittedName>
        <fullName evidence="3">DNA replication initiation factor</fullName>
    </submittedName>
</protein>
<feature type="domain" description="Hda lid" evidence="2">
    <location>
        <begin position="176"/>
        <end position="226"/>
    </location>
</feature>
<dbReference type="GO" id="GO:0006270">
    <property type="term" value="P:DNA replication initiation"/>
    <property type="evidence" value="ECO:0007669"/>
    <property type="project" value="TreeGrafter"/>
</dbReference>
<dbReference type="GO" id="GO:0032297">
    <property type="term" value="P:negative regulation of DNA-templated DNA replication initiation"/>
    <property type="evidence" value="ECO:0007669"/>
    <property type="project" value="TreeGrafter"/>
</dbReference>
<dbReference type="HOGENOM" id="CLU_072265_1_1_6"/>
<sequence>MNNPQQLTFPWSAKPKLIFRDFYTNKENLNLVNNLKDQEAGDIIIQASSNIGKSHLLQSVCNFYNEIGKTSFYLPIKKALDYDPSVLDSINKIDLICIDDIDFIAKNDEWERAIFNLINQCQQSTSRIIFSVSGSIDTAGFNLPDLLSRLNKLLKYNVANLDDRDIEAAIDLIIEHNSINIGDKEINYILNHAKRDIAHLKHILFKLDEYSLSTKKKITIPLIKEII</sequence>
<dbReference type="AlphaFoldDB" id="J5KCY8"/>
<dbReference type="InterPro" id="IPR027417">
    <property type="entry name" value="P-loop_NTPase"/>
</dbReference>
<feature type="domain" description="Chromosomal replication initiator protein DnaA ATPAse" evidence="1">
    <location>
        <begin position="36"/>
        <end position="132"/>
    </location>
</feature>
<dbReference type="Gene3D" id="1.10.8.60">
    <property type="match status" value="1"/>
</dbReference>
<accession>J5KCY8</accession>
<keyword evidence="3" id="KW-0396">Initiation factor</keyword>
<dbReference type="PANTHER" id="PTHR30050">
    <property type="entry name" value="CHROMOSOMAL REPLICATION INITIATOR PROTEIN DNAA"/>
    <property type="match status" value="1"/>
</dbReference>
<reference evidence="3 4" key="1">
    <citation type="journal article" date="2012" name="ISME J.">
        <title>Genomic insights to SAR86, an abundant and uncultivated marine bacterial lineage.</title>
        <authorList>
            <person name="Dupont C.L."/>
            <person name="Rusch D.B."/>
            <person name="Yooseph S."/>
            <person name="Lombardo M.J."/>
            <person name="Richter R.A."/>
            <person name="Valas R."/>
            <person name="Novotny M."/>
            <person name="Yee-Greenbaum J."/>
            <person name="Selengut J.D."/>
            <person name="Haft D.H."/>
            <person name="Halpern A.L."/>
            <person name="Lasken R.S."/>
            <person name="Nealson K."/>
            <person name="Friedman R."/>
            <person name="Venter J.C."/>
        </authorList>
    </citation>
    <scope>NUCLEOTIDE SEQUENCE [LARGE SCALE GENOMIC DNA]</scope>
</reference>
<evidence type="ECO:0000259" key="1">
    <source>
        <dbReference type="Pfam" id="PF00308"/>
    </source>
</evidence>
<dbReference type="InterPro" id="IPR055199">
    <property type="entry name" value="Hda_lid"/>
</dbReference>
<dbReference type="GO" id="GO:0003743">
    <property type="term" value="F:translation initiation factor activity"/>
    <property type="evidence" value="ECO:0007669"/>
    <property type="project" value="UniProtKB-KW"/>
</dbReference>
<evidence type="ECO:0000259" key="2">
    <source>
        <dbReference type="Pfam" id="PF22688"/>
    </source>
</evidence>
<dbReference type="Proteomes" id="UP000010116">
    <property type="component" value="Unassembled WGS sequence"/>
</dbReference>
<dbReference type="Pfam" id="PF22688">
    <property type="entry name" value="Hda_lid"/>
    <property type="match status" value="1"/>
</dbReference>
<dbReference type="Gene3D" id="3.40.50.300">
    <property type="entry name" value="P-loop containing nucleotide triphosphate hydrolases"/>
    <property type="match status" value="1"/>
</dbReference>
<dbReference type="Pfam" id="PF00308">
    <property type="entry name" value="Bac_DnaA"/>
    <property type="match status" value="1"/>
</dbReference>
<dbReference type="InterPro" id="IPR013317">
    <property type="entry name" value="DnaA_dom"/>
</dbReference>
<dbReference type="PANTHER" id="PTHR30050:SF5">
    <property type="entry name" value="DNAA REGULATORY INACTIVATOR HDA"/>
    <property type="match status" value="1"/>
</dbReference>
<dbReference type="SUPFAM" id="SSF52540">
    <property type="entry name" value="P-loop containing nucleoside triphosphate hydrolases"/>
    <property type="match status" value="1"/>
</dbReference>
<evidence type="ECO:0000313" key="3">
    <source>
        <dbReference type="EMBL" id="EJP72913.1"/>
    </source>
</evidence>
<proteinExistence type="predicted"/>
<keyword evidence="3" id="KW-0648">Protein biosynthesis</keyword>